<keyword evidence="6" id="KW-0406">Ion transport</keyword>
<feature type="transmembrane region" description="Helical" evidence="9">
    <location>
        <begin position="181"/>
        <end position="203"/>
    </location>
</feature>
<dbReference type="HOGENOM" id="CLU_012970_2_1_1"/>
<dbReference type="GO" id="GO:0012505">
    <property type="term" value="C:endomembrane system"/>
    <property type="evidence" value="ECO:0007669"/>
    <property type="project" value="UniProtKB-SubCell"/>
</dbReference>
<dbReference type="STRING" id="341663.Q0CS67"/>
<evidence type="ECO:0008006" key="12">
    <source>
        <dbReference type="Google" id="ProtNLM"/>
    </source>
</evidence>
<dbReference type="Proteomes" id="UP000007963">
    <property type="component" value="Unassembled WGS sequence"/>
</dbReference>
<dbReference type="GO" id="GO:0006811">
    <property type="term" value="P:monoatomic ion transport"/>
    <property type="evidence" value="ECO:0007669"/>
    <property type="project" value="UniProtKB-KW"/>
</dbReference>
<sequence length="624" mass="67000">MDPGMVCLGTPGAATGLLIVLEGDGIPALKDLKYARREDIAMSSQSSAEKNPEAASKVSPGSSSHEGHHHLKEKSPGVARIEAIAACLTPVTRTVLFAGIFFLGYSFGLDAVLRNVYQTYATASYDDHSLLSTINVIRTVFAAATQPTTGKLADAFGRIETLCLSALFYLLGTIVEASSTGLAAFCAGAVLYTLGFTIVQTLVDIIIADVTSTRVRLLATYVPNLHFIITAWVSGNISSAVLDGTSWRWGMGMWCIIFAVLLTPVIGTLVFVSRRTPHGAVNAQASRRMPLGQLFWQLDVPGVILLVASLALLLTPLTIAGGERPKWRTAGVIAPLVIGFCCIPLFVIWQLRAPHPLAPFRFLKDRGVWSPLAIATFMNFAYMMQGNYLYTVLIVAFDFSVTTATRITTLYMFTSFVVGPICGLLVYRIRRLKYFIVAGTILFLVGFGLLIRYRSGPGGSSRAGVIAAQVVLGVAGGLAPYASLASLQVSLKHEAMGVMTGLFLACHSIGDALGNSVAGAIWTQVLPSRLASNLSIQPNSALAAQVYGNPFAIVAQYPIGTEVRTAIVDSYQYVQRYLCITGICLSIPLIGFAFCLRNPVLDQSQSLFEEKEESGRETLSGRDQ</sequence>
<evidence type="ECO:0000256" key="4">
    <source>
        <dbReference type="ARBA" id="ARBA00022692"/>
    </source>
</evidence>
<dbReference type="FunFam" id="1.20.1250.20:FF:000197">
    <property type="entry name" value="Siderophore iron transporter 1"/>
    <property type="match status" value="1"/>
</dbReference>
<dbReference type="OrthoDB" id="4088837at2759"/>
<feature type="transmembrane region" description="Helical" evidence="9">
    <location>
        <begin position="332"/>
        <end position="351"/>
    </location>
</feature>
<feature type="transmembrane region" description="Helical" evidence="9">
    <location>
        <begin position="574"/>
        <end position="596"/>
    </location>
</feature>
<dbReference type="EMBL" id="CH476597">
    <property type="protein sequence ID" value="EAU36741.1"/>
    <property type="molecule type" value="Genomic_DNA"/>
</dbReference>
<feature type="region of interest" description="Disordered" evidence="8">
    <location>
        <begin position="43"/>
        <end position="74"/>
    </location>
</feature>
<feature type="transmembrane region" description="Helical" evidence="9">
    <location>
        <begin position="409"/>
        <end position="427"/>
    </location>
</feature>
<evidence type="ECO:0000256" key="5">
    <source>
        <dbReference type="ARBA" id="ARBA00022989"/>
    </source>
</evidence>
<gene>
    <name evidence="10" type="ORF">ATEG_03467</name>
</gene>
<dbReference type="GO" id="GO:0022857">
    <property type="term" value="F:transmembrane transporter activity"/>
    <property type="evidence" value="ECO:0007669"/>
    <property type="project" value="InterPro"/>
</dbReference>
<evidence type="ECO:0000256" key="7">
    <source>
        <dbReference type="ARBA" id="ARBA00023136"/>
    </source>
</evidence>
<reference evidence="11" key="1">
    <citation type="submission" date="2005-09" db="EMBL/GenBank/DDBJ databases">
        <title>Annotation of the Aspergillus terreus NIH2624 genome.</title>
        <authorList>
            <person name="Birren B.W."/>
            <person name="Lander E.S."/>
            <person name="Galagan J.E."/>
            <person name="Nusbaum C."/>
            <person name="Devon K."/>
            <person name="Henn M."/>
            <person name="Ma L.-J."/>
            <person name="Jaffe D.B."/>
            <person name="Butler J."/>
            <person name="Alvarez P."/>
            <person name="Gnerre S."/>
            <person name="Grabherr M."/>
            <person name="Kleber M."/>
            <person name="Mauceli E.W."/>
            <person name="Brockman W."/>
            <person name="Rounsley S."/>
            <person name="Young S.K."/>
            <person name="LaButti K."/>
            <person name="Pushparaj V."/>
            <person name="DeCaprio D."/>
            <person name="Crawford M."/>
            <person name="Koehrsen M."/>
            <person name="Engels R."/>
            <person name="Montgomery P."/>
            <person name="Pearson M."/>
            <person name="Howarth C."/>
            <person name="Larson L."/>
            <person name="Luoma S."/>
            <person name="White J."/>
            <person name="Alvarado L."/>
            <person name="Kodira C.D."/>
            <person name="Zeng Q."/>
            <person name="Oleary S."/>
            <person name="Yandava C."/>
            <person name="Denning D.W."/>
            <person name="Nierman W.C."/>
            <person name="Milne T."/>
            <person name="Madden K."/>
        </authorList>
    </citation>
    <scope>NUCLEOTIDE SEQUENCE [LARGE SCALE GENOMIC DNA]</scope>
    <source>
        <strain evidence="11">NIH 2624 / FGSC A1156</strain>
    </source>
</reference>
<keyword evidence="7 9" id="KW-0472">Membrane</keyword>
<dbReference type="GeneID" id="4318080"/>
<comment type="subcellular location">
    <subcellularLocation>
        <location evidence="1">Endomembrane system</location>
        <topology evidence="1">Multi-pass membrane protein</topology>
    </subcellularLocation>
</comment>
<dbReference type="AlphaFoldDB" id="Q0CS67"/>
<dbReference type="Gene3D" id="1.20.1250.20">
    <property type="entry name" value="MFS general substrate transporter like domains"/>
    <property type="match status" value="2"/>
</dbReference>
<evidence type="ECO:0000313" key="10">
    <source>
        <dbReference type="EMBL" id="EAU36741.1"/>
    </source>
</evidence>
<dbReference type="SUPFAM" id="SSF103473">
    <property type="entry name" value="MFS general substrate transporter"/>
    <property type="match status" value="1"/>
</dbReference>
<dbReference type="PANTHER" id="PTHR23501:SF92">
    <property type="entry name" value="GLUTATHIONE EXCHANGER 1-RELATED"/>
    <property type="match status" value="1"/>
</dbReference>
<dbReference type="InterPro" id="IPR036259">
    <property type="entry name" value="MFS_trans_sf"/>
</dbReference>
<feature type="transmembrane region" description="Helical" evidence="9">
    <location>
        <begin position="294"/>
        <end position="320"/>
    </location>
</feature>
<dbReference type="InterPro" id="IPR011701">
    <property type="entry name" value="MFS"/>
</dbReference>
<evidence type="ECO:0000256" key="2">
    <source>
        <dbReference type="ARBA" id="ARBA00008335"/>
    </source>
</evidence>
<dbReference type="eggNOG" id="KOG0254">
    <property type="taxonomic scope" value="Eukaryota"/>
</dbReference>
<dbReference type="PANTHER" id="PTHR23501">
    <property type="entry name" value="MAJOR FACILITATOR SUPERFAMILY"/>
    <property type="match status" value="1"/>
</dbReference>
<feature type="transmembrane region" description="Helical" evidence="9">
    <location>
        <begin position="215"/>
        <end position="235"/>
    </location>
</feature>
<keyword evidence="5 9" id="KW-1133">Transmembrane helix</keyword>
<evidence type="ECO:0000256" key="8">
    <source>
        <dbReference type="SAM" id="MobiDB-lite"/>
    </source>
</evidence>
<evidence type="ECO:0000313" key="11">
    <source>
        <dbReference type="Proteomes" id="UP000007963"/>
    </source>
</evidence>
<accession>Q0CS67</accession>
<evidence type="ECO:0000256" key="9">
    <source>
        <dbReference type="SAM" id="Phobius"/>
    </source>
</evidence>
<evidence type="ECO:0000256" key="1">
    <source>
        <dbReference type="ARBA" id="ARBA00004127"/>
    </source>
</evidence>
<name>Q0CS67_ASPTN</name>
<feature type="transmembrane region" description="Helical" evidence="9">
    <location>
        <begin position="372"/>
        <end position="397"/>
    </location>
</feature>
<feature type="transmembrane region" description="Helical" evidence="9">
    <location>
        <begin position="465"/>
        <end position="484"/>
    </location>
</feature>
<feature type="transmembrane region" description="Helical" evidence="9">
    <location>
        <begin position="247"/>
        <end position="273"/>
    </location>
</feature>
<dbReference type="OMA" id="LNFAWYV"/>
<dbReference type="GO" id="GO:0005886">
    <property type="term" value="C:plasma membrane"/>
    <property type="evidence" value="ECO:0007669"/>
    <property type="project" value="TreeGrafter"/>
</dbReference>
<proteinExistence type="inferred from homology"/>
<organism evidence="10 11">
    <name type="scientific">Aspergillus terreus (strain NIH 2624 / FGSC A1156)</name>
    <dbReference type="NCBI Taxonomy" id="341663"/>
    <lineage>
        <taxon>Eukaryota</taxon>
        <taxon>Fungi</taxon>
        <taxon>Dikarya</taxon>
        <taxon>Ascomycota</taxon>
        <taxon>Pezizomycotina</taxon>
        <taxon>Eurotiomycetes</taxon>
        <taxon>Eurotiomycetidae</taxon>
        <taxon>Eurotiales</taxon>
        <taxon>Aspergillaceae</taxon>
        <taxon>Aspergillus</taxon>
        <taxon>Aspergillus subgen. Circumdati</taxon>
    </lineage>
</organism>
<evidence type="ECO:0000256" key="6">
    <source>
        <dbReference type="ARBA" id="ARBA00023065"/>
    </source>
</evidence>
<evidence type="ECO:0000256" key="3">
    <source>
        <dbReference type="ARBA" id="ARBA00022448"/>
    </source>
</evidence>
<feature type="transmembrane region" description="Helical" evidence="9">
    <location>
        <begin position="434"/>
        <end position="453"/>
    </location>
</feature>
<protein>
    <recommendedName>
        <fullName evidence="12">Major facilitator superfamily (MFS) profile domain-containing protein</fullName>
    </recommendedName>
</protein>
<dbReference type="VEuPathDB" id="FungiDB:ATEG_03467"/>
<feature type="transmembrane region" description="Helical" evidence="9">
    <location>
        <begin position="155"/>
        <end position="175"/>
    </location>
</feature>
<dbReference type="Pfam" id="PF07690">
    <property type="entry name" value="MFS_1"/>
    <property type="match status" value="1"/>
</dbReference>
<feature type="transmembrane region" description="Helical" evidence="9">
    <location>
        <begin position="496"/>
        <end position="522"/>
    </location>
</feature>
<comment type="similarity">
    <text evidence="2">Belongs to the major facilitator superfamily.</text>
</comment>
<keyword evidence="3" id="KW-0813">Transport</keyword>
<dbReference type="RefSeq" id="XP_001212645.1">
    <property type="nucleotide sequence ID" value="XM_001212645.1"/>
</dbReference>
<keyword evidence="4 9" id="KW-0812">Transmembrane</keyword>